<dbReference type="EnsemblMetazoa" id="ASIC021053-RA">
    <property type="protein sequence ID" value="ASIC021053-PA"/>
    <property type="gene ID" value="ASIC021053"/>
</dbReference>
<organism evidence="2">
    <name type="scientific">Anopheles sinensis</name>
    <name type="common">Mosquito</name>
    <dbReference type="NCBI Taxonomy" id="74873"/>
    <lineage>
        <taxon>Eukaryota</taxon>
        <taxon>Metazoa</taxon>
        <taxon>Ecdysozoa</taxon>
        <taxon>Arthropoda</taxon>
        <taxon>Hexapoda</taxon>
        <taxon>Insecta</taxon>
        <taxon>Pterygota</taxon>
        <taxon>Neoptera</taxon>
        <taxon>Endopterygota</taxon>
        <taxon>Diptera</taxon>
        <taxon>Nematocera</taxon>
        <taxon>Culicoidea</taxon>
        <taxon>Culicidae</taxon>
        <taxon>Anophelinae</taxon>
        <taxon>Anopheles</taxon>
    </lineage>
</organism>
<dbReference type="EMBL" id="ATLV01026037">
    <property type="status" value="NOT_ANNOTATED_CDS"/>
    <property type="molecule type" value="Genomic_DNA"/>
</dbReference>
<evidence type="ECO:0000256" key="1">
    <source>
        <dbReference type="SAM" id="MobiDB-lite"/>
    </source>
</evidence>
<reference evidence="3" key="2">
    <citation type="submission" date="2020-05" db="UniProtKB">
        <authorList>
            <consortium name="EnsemblMetazoa"/>
        </authorList>
    </citation>
    <scope>IDENTIFICATION</scope>
</reference>
<accession>A0A084WRE3</accession>
<sequence length="152" mass="16630">MVITHMVSKGSVFTTLSRMELSACCQGLHVSALPMGVSDRASATDRKRLRAASSTAKPKSKRVCKRAPAPVGREIQMRLVCIVLLLIGVAPKCLPFVAGADRGALEMWWPYQLHCCHAAPECHWGRLTAQSQHKPAPPDGSWGRLWTNDEKG</sequence>
<gene>
    <name evidence="2" type="ORF">ZHAS_00021053</name>
</gene>
<dbReference type="Proteomes" id="UP000030765">
    <property type="component" value="Unassembled WGS sequence"/>
</dbReference>
<proteinExistence type="predicted"/>
<feature type="region of interest" description="Disordered" evidence="1">
    <location>
        <begin position="133"/>
        <end position="152"/>
    </location>
</feature>
<dbReference type="EMBL" id="KE525405">
    <property type="protein sequence ID" value="KFB52787.1"/>
    <property type="molecule type" value="Genomic_DNA"/>
</dbReference>
<keyword evidence="4" id="KW-1185">Reference proteome</keyword>
<dbReference type="VEuPathDB" id="VectorBase:ASIC021053"/>
<dbReference type="AlphaFoldDB" id="A0A084WRE3"/>
<evidence type="ECO:0000313" key="3">
    <source>
        <dbReference type="EnsemblMetazoa" id="ASIC021053-PA"/>
    </source>
</evidence>
<name>A0A084WRE3_ANOSI</name>
<reference evidence="2 4" key="1">
    <citation type="journal article" date="2014" name="BMC Genomics">
        <title>Genome sequence of Anopheles sinensis provides insight into genetics basis of mosquito competence for malaria parasites.</title>
        <authorList>
            <person name="Zhou D."/>
            <person name="Zhang D."/>
            <person name="Ding G."/>
            <person name="Shi L."/>
            <person name="Hou Q."/>
            <person name="Ye Y."/>
            <person name="Xu Y."/>
            <person name="Zhou H."/>
            <person name="Xiong C."/>
            <person name="Li S."/>
            <person name="Yu J."/>
            <person name="Hong S."/>
            <person name="Yu X."/>
            <person name="Zou P."/>
            <person name="Chen C."/>
            <person name="Chang X."/>
            <person name="Wang W."/>
            <person name="Lv Y."/>
            <person name="Sun Y."/>
            <person name="Ma L."/>
            <person name="Shen B."/>
            <person name="Zhu C."/>
        </authorList>
    </citation>
    <scope>NUCLEOTIDE SEQUENCE [LARGE SCALE GENOMIC DNA]</scope>
</reference>
<evidence type="ECO:0000313" key="4">
    <source>
        <dbReference type="Proteomes" id="UP000030765"/>
    </source>
</evidence>
<evidence type="ECO:0000313" key="2">
    <source>
        <dbReference type="EMBL" id="KFB52787.1"/>
    </source>
</evidence>
<protein>
    <submittedName>
        <fullName evidence="2 3">Uncharacterized protein</fullName>
    </submittedName>
</protein>